<dbReference type="InterPro" id="IPR032466">
    <property type="entry name" value="Metal_Hydrolase"/>
</dbReference>
<reference evidence="2 3" key="1">
    <citation type="submission" date="2019-06" db="EMBL/GenBank/DDBJ databases">
        <title>Erythrobacter insulae sp. nov., isolated from a tidal flat.</title>
        <authorList>
            <person name="Yoon J.-H."/>
        </authorList>
    </citation>
    <scope>NUCLEOTIDE SEQUENCE [LARGE SCALE GENOMIC DNA]</scope>
    <source>
        <strain evidence="2 3">JBTF-M21</strain>
    </source>
</reference>
<dbReference type="GO" id="GO:0070573">
    <property type="term" value="F:metallodipeptidase activity"/>
    <property type="evidence" value="ECO:0007669"/>
    <property type="project" value="InterPro"/>
</dbReference>
<evidence type="ECO:0000256" key="1">
    <source>
        <dbReference type="SAM" id="SignalP"/>
    </source>
</evidence>
<dbReference type="OrthoDB" id="9804920at2"/>
<dbReference type="AlphaFoldDB" id="A0A547PCL6"/>
<feature type="signal peptide" evidence="1">
    <location>
        <begin position="1"/>
        <end position="21"/>
    </location>
</feature>
<protein>
    <submittedName>
        <fullName evidence="2">Membrane dipeptidase</fullName>
    </submittedName>
</protein>
<gene>
    <name evidence="2" type="ORF">FGU71_08420</name>
</gene>
<accession>A0A547PCL6</accession>
<dbReference type="CDD" id="cd01301">
    <property type="entry name" value="rDP_like"/>
    <property type="match status" value="1"/>
</dbReference>
<dbReference type="RefSeq" id="WP_142788148.1">
    <property type="nucleotide sequence ID" value="NZ_VHJK01000001.1"/>
</dbReference>
<dbReference type="EMBL" id="VHJK01000001">
    <property type="protein sequence ID" value="TRD11875.1"/>
    <property type="molecule type" value="Genomic_DNA"/>
</dbReference>
<comment type="caution">
    <text evidence="2">The sequence shown here is derived from an EMBL/GenBank/DDBJ whole genome shotgun (WGS) entry which is preliminary data.</text>
</comment>
<dbReference type="GO" id="GO:0006508">
    <property type="term" value="P:proteolysis"/>
    <property type="evidence" value="ECO:0007669"/>
    <property type="project" value="InterPro"/>
</dbReference>
<feature type="chain" id="PRO_5021881634" evidence="1">
    <location>
        <begin position="22"/>
        <end position="434"/>
    </location>
</feature>
<dbReference type="InterPro" id="IPR008257">
    <property type="entry name" value="Pept_M19"/>
</dbReference>
<dbReference type="PANTHER" id="PTHR10443:SF12">
    <property type="entry name" value="DIPEPTIDASE"/>
    <property type="match status" value="1"/>
</dbReference>
<sequence>MSYRALSLAAIATCLAVPAFAQSMSGQDDPAVAIDPAEALANAALDAAPVFDGHNDVPIQLRSRFDNQINNFNFTDTLNTGETHPQGRVMHTDLNRLAKGKVGAQYWSVYVPASLTEPEAVQMTMEQIDVMKRLIARYPDSLSYAETADQLETAMANGKVASMLGMEGGHSIGSSLAVLRQMYALGARYMTLTHSSNTPWADSATDRPEHGGLSDFGKDVIREMNRIGMLVDLSHVSEETMLDVLDVAKSPVIFSHSGARAINGHARNVPDSVLARLPANGGVVMVVGLPGFLNDENRQWYAEREAEVARQMSLYRGQPDIWARAMAEWDAANPEPQTMISHMADHIDHIKSVAGVEYIGIGADYDGMPTGPLGMEDVTGYPALFAELARRGYSQVELEMISSRNAIRALRDAEQYAAGVADELPIETILQTQE</sequence>
<dbReference type="PANTHER" id="PTHR10443">
    <property type="entry name" value="MICROSOMAL DIPEPTIDASE"/>
    <property type="match status" value="1"/>
</dbReference>
<proteinExistence type="predicted"/>
<dbReference type="Proteomes" id="UP000316343">
    <property type="component" value="Unassembled WGS sequence"/>
</dbReference>
<keyword evidence="1" id="KW-0732">Signal</keyword>
<dbReference type="Gene3D" id="3.20.20.140">
    <property type="entry name" value="Metal-dependent hydrolases"/>
    <property type="match status" value="1"/>
</dbReference>
<evidence type="ECO:0000313" key="2">
    <source>
        <dbReference type="EMBL" id="TRD11875.1"/>
    </source>
</evidence>
<dbReference type="PROSITE" id="PS51365">
    <property type="entry name" value="RENAL_DIPEPTIDASE_2"/>
    <property type="match status" value="1"/>
</dbReference>
<dbReference type="Pfam" id="PF01244">
    <property type="entry name" value="Peptidase_M19"/>
    <property type="match status" value="1"/>
</dbReference>
<dbReference type="SUPFAM" id="SSF51556">
    <property type="entry name" value="Metallo-dependent hydrolases"/>
    <property type="match status" value="1"/>
</dbReference>
<name>A0A547PCL6_9SPHN</name>
<evidence type="ECO:0000313" key="3">
    <source>
        <dbReference type="Proteomes" id="UP000316343"/>
    </source>
</evidence>
<organism evidence="2 3">
    <name type="scientific">Erythrobacter insulae</name>
    <dbReference type="NCBI Taxonomy" id="2584124"/>
    <lineage>
        <taxon>Bacteria</taxon>
        <taxon>Pseudomonadati</taxon>
        <taxon>Pseudomonadota</taxon>
        <taxon>Alphaproteobacteria</taxon>
        <taxon>Sphingomonadales</taxon>
        <taxon>Erythrobacteraceae</taxon>
        <taxon>Erythrobacter/Porphyrobacter group</taxon>
        <taxon>Erythrobacter</taxon>
    </lineage>
</organism>
<keyword evidence="3" id="KW-1185">Reference proteome</keyword>